<dbReference type="Gene3D" id="3.30.360.10">
    <property type="entry name" value="Dihydrodipicolinate Reductase, domain 2"/>
    <property type="match status" value="1"/>
</dbReference>
<keyword evidence="4" id="KW-1185">Reference proteome</keyword>
<dbReference type="Proteomes" id="UP001595279">
    <property type="component" value="Unassembled WGS sequence"/>
</dbReference>
<accession>A0ABV7CTR8</accession>
<feature type="domain" description="Gfo/Idh/MocA-like oxidoreductase N-terminal" evidence="1">
    <location>
        <begin position="1"/>
        <end position="117"/>
    </location>
</feature>
<dbReference type="InterPro" id="IPR036291">
    <property type="entry name" value="NAD(P)-bd_dom_sf"/>
</dbReference>
<evidence type="ECO:0000259" key="1">
    <source>
        <dbReference type="Pfam" id="PF01408"/>
    </source>
</evidence>
<dbReference type="InterPro" id="IPR052515">
    <property type="entry name" value="Gfo/Idh/MocA_Oxidoreductase"/>
</dbReference>
<sequence length="344" mass="38418">MNFAIIGCGFIAKKHAKAIEAVEGATLVAVSDKVPSAMEFYVNEYGVDPYEELDLMLDRDDIDVVSVCTPTGLHAPLAIKAANAGKHIILEKPIAMTLEDTDRIIDACDYNNVKLSIVHPNRFRPVVRELKKILDQNLLGKISHANAIVNWNRNQEYYDQALWRGTKEFDGGALMNQAIHNLDLLLWFMGEPEQIFSMEATRLRQIEAEDVSTGLIKFKSGALSVVEAATTAYGQNFEESITLFGEKGTVKIGGKNAIYFEYLEVEGMEEEVNALKARVEEDPFGVPGHQCIIDDMVKAIKEERKPAVSGEEGRRSLELVLSFYESAKVNEPIQMIKEKEYANN</sequence>
<comment type="caution">
    <text evidence="3">The sequence shown here is derived from an EMBL/GenBank/DDBJ whole genome shotgun (WGS) entry which is preliminary data.</text>
</comment>
<evidence type="ECO:0000313" key="4">
    <source>
        <dbReference type="Proteomes" id="UP001595279"/>
    </source>
</evidence>
<dbReference type="SUPFAM" id="SSF51735">
    <property type="entry name" value="NAD(P)-binding Rossmann-fold domains"/>
    <property type="match status" value="1"/>
</dbReference>
<dbReference type="Pfam" id="PF22725">
    <property type="entry name" value="GFO_IDH_MocA_C3"/>
    <property type="match status" value="1"/>
</dbReference>
<dbReference type="SUPFAM" id="SSF55347">
    <property type="entry name" value="Glyceraldehyde-3-phosphate dehydrogenase-like, C-terminal domain"/>
    <property type="match status" value="1"/>
</dbReference>
<dbReference type="Gene3D" id="3.40.50.720">
    <property type="entry name" value="NAD(P)-binding Rossmann-like Domain"/>
    <property type="match status" value="1"/>
</dbReference>
<evidence type="ECO:0000313" key="3">
    <source>
        <dbReference type="EMBL" id="MFC3039862.1"/>
    </source>
</evidence>
<evidence type="ECO:0000259" key="2">
    <source>
        <dbReference type="Pfam" id="PF22725"/>
    </source>
</evidence>
<gene>
    <name evidence="3" type="ORF">ACFOGI_06320</name>
</gene>
<dbReference type="PANTHER" id="PTHR43249:SF1">
    <property type="entry name" value="D-GLUCOSIDE 3-DEHYDROGENASE"/>
    <property type="match status" value="1"/>
</dbReference>
<protein>
    <submittedName>
        <fullName evidence="3">Gfo/Idh/MocA family protein</fullName>
    </submittedName>
</protein>
<organism evidence="3 4">
    <name type="scientific">Virgibacillus xinjiangensis</name>
    <dbReference type="NCBI Taxonomy" id="393090"/>
    <lineage>
        <taxon>Bacteria</taxon>
        <taxon>Bacillati</taxon>
        <taxon>Bacillota</taxon>
        <taxon>Bacilli</taxon>
        <taxon>Bacillales</taxon>
        <taxon>Bacillaceae</taxon>
        <taxon>Virgibacillus</taxon>
    </lineage>
</organism>
<dbReference type="InterPro" id="IPR055170">
    <property type="entry name" value="GFO_IDH_MocA-like_dom"/>
</dbReference>
<dbReference type="Pfam" id="PF01408">
    <property type="entry name" value="GFO_IDH_MocA"/>
    <property type="match status" value="1"/>
</dbReference>
<dbReference type="EMBL" id="JBHRSA010000026">
    <property type="protein sequence ID" value="MFC3039862.1"/>
    <property type="molecule type" value="Genomic_DNA"/>
</dbReference>
<dbReference type="RefSeq" id="WP_390270138.1">
    <property type="nucleotide sequence ID" value="NZ_JBHRSA010000026.1"/>
</dbReference>
<feature type="domain" description="GFO/IDH/MocA-like oxidoreductase" evidence="2">
    <location>
        <begin position="127"/>
        <end position="250"/>
    </location>
</feature>
<reference evidence="4" key="1">
    <citation type="journal article" date="2019" name="Int. J. Syst. Evol. Microbiol.">
        <title>The Global Catalogue of Microorganisms (GCM) 10K type strain sequencing project: providing services to taxonomists for standard genome sequencing and annotation.</title>
        <authorList>
            <consortium name="The Broad Institute Genomics Platform"/>
            <consortium name="The Broad Institute Genome Sequencing Center for Infectious Disease"/>
            <person name="Wu L."/>
            <person name="Ma J."/>
        </authorList>
    </citation>
    <scope>NUCLEOTIDE SEQUENCE [LARGE SCALE GENOMIC DNA]</scope>
    <source>
        <strain evidence="4">KCTC 13128</strain>
    </source>
</reference>
<dbReference type="InterPro" id="IPR000683">
    <property type="entry name" value="Gfo/Idh/MocA-like_OxRdtase_N"/>
</dbReference>
<proteinExistence type="predicted"/>
<dbReference type="PANTHER" id="PTHR43249">
    <property type="entry name" value="UDP-N-ACETYL-2-AMINO-2-DEOXY-D-GLUCURONATE OXIDASE"/>
    <property type="match status" value="1"/>
</dbReference>
<name>A0ABV7CTR8_9BACI</name>